<evidence type="ECO:0000313" key="2">
    <source>
        <dbReference type="EMBL" id="KKN33247.1"/>
    </source>
</evidence>
<organism evidence="2">
    <name type="scientific">marine sediment metagenome</name>
    <dbReference type="NCBI Taxonomy" id="412755"/>
    <lineage>
        <taxon>unclassified sequences</taxon>
        <taxon>metagenomes</taxon>
        <taxon>ecological metagenomes</taxon>
    </lineage>
</organism>
<comment type="caution">
    <text evidence="2">The sequence shown here is derived from an EMBL/GenBank/DDBJ whole genome shotgun (WGS) entry which is preliminary data.</text>
</comment>
<sequence length="159" mass="18494">MIMLISIILISVSIMAIAFGYNMTLQGYSRHKLLSGISVRNQQHQNQIIGEKIMWCGFTVLIVVTALSVILCLVVPVRYEYGTYKEVDVFHAQNHTIVMADEESYEIDHDTYYWIDDDYPGIFFQKEFSTFGLKIRTSFKIVDIEGELYEEWEEDEGEL</sequence>
<evidence type="ECO:0000256" key="1">
    <source>
        <dbReference type="SAM" id="Phobius"/>
    </source>
</evidence>
<dbReference type="EMBL" id="LAZR01002194">
    <property type="protein sequence ID" value="KKN33247.1"/>
    <property type="molecule type" value="Genomic_DNA"/>
</dbReference>
<reference evidence="2" key="1">
    <citation type="journal article" date="2015" name="Nature">
        <title>Complex archaea that bridge the gap between prokaryotes and eukaryotes.</title>
        <authorList>
            <person name="Spang A."/>
            <person name="Saw J.H."/>
            <person name="Jorgensen S.L."/>
            <person name="Zaremba-Niedzwiedzka K."/>
            <person name="Martijn J."/>
            <person name="Lind A.E."/>
            <person name="van Eijk R."/>
            <person name="Schleper C."/>
            <person name="Guy L."/>
            <person name="Ettema T.J."/>
        </authorList>
    </citation>
    <scope>NUCLEOTIDE SEQUENCE</scope>
</reference>
<proteinExistence type="predicted"/>
<gene>
    <name evidence="2" type="ORF">LCGC14_0805860</name>
</gene>
<keyword evidence="1" id="KW-0812">Transmembrane</keyword>
<dbReference type="AlphaFoldDB" id="A0A0F9Q8A3"/>
<protein>
    <submittedName>
        <fullName evidence="2">Uncharacterized protein</fullName>
    </submittedName>
</protein>
<accession>A0A0F9Q8A3</accession>
<keyword evidence="1" id="KW-1133">Transmembrane helix</keyword>
<keyword evidence="1" id="KW-0472">Membrane</keyword>
<feature type="transmembrane region" description="Helical" evidence="1">
    <location>
        <begin position="52"/>
        <end position="75"/>
    </location>
</feature>
<name>A0A0F9Q8A3_9ZZZZ</name>